<protein>
    <submittedName>
        <fullName evidence="1">Uncharacterized protein</fullName>
    </submittedName>
</protein>
<evidence type="ECO:0000313" key="2">
    <source>
        <dbReference type="Proteomes" id="UP000291084"/>
    </source>
</evidence>
<name>A0A0S3T9C9_PHAAN</name>
<proteinExistence type="predicted"/>
<evidence type="ECO:0000313" key="1">
    <source>
        <dbReference type="EMBL" id="BAU01605.1"/>
    </source>
</evidence>
<gene>
    <name evidence="1" type="primary">Vigan.11G087300</name>
    <name evidence="1" type="ORF">VIGAN_11087300</name>
</gene>
<dbReference type="EMBL" id="AP015044">
    <property type="protein sequence ID" value="BAU01605.1"/>
    <property type="molecule type" value="Genomic_DNA"/>
</dbReference>
<dbReference type="Proteomes" id="UP000291084">
    <property type="component" value="Chromosome 11"/>
</dbReference>
<reference evidence="1 2" key="1">
    <citation type="journal article" date="2015" name="Sci. Rep.">
        <title>The power of single molecule real-time sequencing technology in the de novo assembly of a eukaryotic genome.</title>
        <authorList>
            <person name="Sakai H."/>
            <person name="Naito K."/>
            <person name="Ogiso-Tanaka E."/>
            <person name="Takahashi Y."/>
            <person name="Iseki K."/>
            <person name="Muto C."/>
            <person name="Satou K."/>
            <person name="Teruya K."/>
            <person name="Shiroma A."/>
            <person name="Shimoji M."/>
            <person name="Hirano T."/>
            <person name="Itoh T."/>
            <person name="Kaga A."/>
            <person name="Tomooka N."/>
        </authorList>
    </citation>
    <scope>NUCLEOTIDE SEQUENCE [LARGE SCALE GENOMIC DNA]</scope>
    <source>
        <strain evidence="2">cv. Shumari</strain>
    </source>
</reference>
<accession>A0A0S3T9C9</accession>
<organism evidence="1 2">
    <name type="scientific">Vigna angularis var. angularis</name>
    <dbReference type="NCBI Taxonomy" id="157739"/>
    <lineage>
        <taxon>Eukaryota</taxon>
        <taxon>Viridiplantae</taxon>
        <taxon>Streptophyta</taxon>
        <taxon>Embryophyta</taxon>
        <taxon>Tracheophyta</taxon>
        <taxon>Spermatophyta</taxon>
        <taxon>Magnoliopsida</taxon>
        <taxon>eudicotyledons</taxon>
        <taxon>Gunneridae</taxon>
        <taxon>Pentapetalae</taxon>
        <taxon>rosids</taxon>
        <taxon>fabids</taxon>
        <taxon>Fabales</taxon>
        <taxon>Fabaceae</taxon>
        <taxon>Papilionoideae</taxon>
        <taxon>50 kb inversion clade</taxon>
        <taxon>NPAAA clade</taxon>
        <taxon>indigoferoid/millettioid clade</taxon>
        <taxon>Phaseoleae</taxon>
        <taxon>Vigna</taxon>
    </lineage>
</organism>
<dbReference type="AlphaFoldDB" id="A0A0S3T9C9"/>
<sequence>MKCFSMEAAGIFPGPIPQKHFGVYRGAEGHSTEELQGIKISSRSRHPYFKAKRKLQSIDCHLGVEFQPREISIF</sequence>
<keyword evidence="2" id="KW-1185">Reference proteome</keyword>